<dbReference type="KEGG" id="sind:105164690"/>
<dbReference type="InterPro" id="IPR036457">
    <property type="entry name" value="PPM-type-like_dom_sf"/>
</dbReference>
<gene>
    <name evidence="4" type="primary">LOC105164690</name>
</gene>
<dbReference type="CDD" id="cd00143">
    <property type="entry name" value="PP2Cc"/>
    <property type="match status" value="1"/>
</dbReference>
<sequence>MGICASISSSVIHDDTYGHENAVYYRGTISLNANESQRIGSTYSHTGSKGLNQDSAILFEGYGIEDGAFGAVFDGHGKNGHIVSKIVRNRLPSLLLSQRNGIAKISPSGVSTKQSERLESDQSGPSKNFLKWKEACVSAFKVMDKEIKLLDSLDCSCSGTTAAVVVKQGEDLVIANLGDSRAVLGTRTENGIRAVQLTTDSKPGVTSEAERIRKFKGRVFALKEEPHIQRVWLPYDDSPGLAMSRAFGDFVLKNHGIIAIPDVSYHCVSPNDQFLVLASDGVWDVLSNDEVVSIVSVVRSEEAAAKAVVDAAVASWKHKFPNSKRDDCTVICLFLQMKPT</sequence>
<evidence type="ECO:0000259" key="2">
    <source>
        <dbReference type="PROSITE" id="PS51746"/>
    </source>
</evidence>
<evidence type="ECO:0000256" key="1">
    <source>
        <dbReference type="SAM" id="MobiDB-lite"/>
    </source>
</evidence>
<reference evidence="4" key="1">
    <citation type="submission" date="2025-08" db="UniProtKB">
        <authorList>
            <consortium name="RefSeq"/>
        </authorList>
    </citation>
    <scope>IDENTIFICATION</scope>
</reference>
<dbReference type="SMART" id="SM00332">
    <property type="entry name" value="PP2Cc"/>
    <property type="match status" value="1"/>
</dbReference>
<dbReference type="AlphaFoldDB" id="A0A6I9TBB1"/>
<dbReference type="Pfam" id="PF00481">
    <property type="entry name" value="PP2C"/>
    <property type="match status" value="1"/>
</dbReference>
<dbReference type="RefSeq" id="XP_011081705.1">
    <property type="nucleotide sequence ID" value="XM_011083403.2"/>
</dbReference>
<evidence type="ECO:0000313" key="4">
    <source>
        <dbReference type="RefSeq" id="XP_011081705.1"/>
    </source>
</evidence>
<dbReference type="FunCoup" id="A0A6I9TBB1">
    <property type="interactions" value="322"/>
</dbReference>
<dbReference type="GO" id="GO:0004722">
    <property type="term" value="F:protein serine/threonine phosphatase activity"/>
    <property type="evidence" value="ECO:0007669"/>
    <property type="project" value="InterPro"/>
</dbReference>
<keyword evidence="3" id="KW-1185">Reference proteome</keyword>
<dbReference type="InterPro" id="IPR001932">
    <property type="entry name" value="PPM-type_phosphatase-like_dom"/>
</dbReference>
<evidence type="ECO:0000313" key="3">
    <source>
        <dbReference type="Proteomes" id="UP000504604"/>
    </source>
</evidence>
<accession>A0A6I9TBB1</accession>
<feature type="region of interest" description="Disordered" evidence="1">
    <location>
        <begin position="106"/>
        <end position="126"/>
    </location>
</feature>
<protein>
    <submittedName>
        <fullName evidence="4">Probable protein phosphatase 2C 72</fullName>
    </submittedName>
</protein>
<dbReference type="Proteomes" id="UP000504604">
    <property type="component" value="Linkage group LG6"/>
</dbReference>
<feature type="domain" description="PPM-type phosphatase" evidence="2">
    <location>
        <begin position="38"/>
        <end position="335"/>
    </location>
</feature>
<dbReference type="PANTHER" id="PTHR47992">
    <property type="entry name" value="PROTEIN PHOSPHATASE"/>
    <property type="match status" value="1"/>
</dbReference>
<dbReference type="InParanoid" id="A0A6I9TBB1"/>
<name>A0A6I9TBB1_SESIN</name>
<dbReference type="Gene3D" id="3.60.40.10">
    <property type="entry name" value="PPM-type phosphatase domain"/>
    <property type="match status" value="1"/>
</dbReference>
<dbReference type="PROSITE" id="PS51746">
    <property type="entry name" value="PPM_2"/>
    <property type="match status" value="1"/>
</dbReference>
<dbReference type="GeneID" id="105164690"/>
<dbReference type="SUPFAM" id="SSF81606">
    <property type="entry name" value="PP2C-like"/>
    <property type="match status" value="1"/>
</dbReference>
<proteinExistence type="predicted"/>
<dbReference type="InterPro" id="IPR015655">
    <property type="entry name" value="PP2C"/>
</dbReference>
<organism evidence="3 4">
    <name type="scientific">Sesamum indicum</name>
    <name type="common">Oriental sesame</name>
    <name type="synonym">Sesamum orientale</name>
    <dbReference type="NCBI Taxonomy" id="4182"/>
    <lineage>
        <taxon>Eukaryota</taxon>
        <taxon>Viridiplantae</taxon>
        <taxon>Streptophyta</taxon>
        <taxon>Embryophyta</taxon>
        <taxon>Tracheophyta</taxon>
        <taxon>Spermatophyta</taxon>
        <taxon>Magnoliopsida</taxon>
        <taxon>eudicotyledons</taxon>
        <taxon>Gunneridae</taxon>
        <taxon>Pentapetalae</taxon>
        <taxon>asterids</taxon>
        <taxon>lamiids</taxon>
        <taxon>Lamiales</taxon>
        <taxon>Pedaliaceae</taxon>
        <taxon>Sesamum</taxon>
    </lineage>
</organism>
<dbReference type="OrthoDB" id="10264738at2759"/>